<comment type="subcellular location">
    <subcellularLocation>
        <location evidence="1">Cell membrane</location>
        <topology evidence="1">Multi-pass membrane protein</topology>
    </subcellularLocation>
</comment>
<keyword evidence="10" id="KW-1185">Reference proteome</keyword>
<dbReference type="RefSeq" id="WP_189304006.1">
    <property type="nucleotide sequence ID" value="NZ_BMRP01000020.1"/>
</dbReference>
<dbReference type="InterPro" id="IPR020846">
    <property type="entry name" value="MFS_dom"/>
</dbReference>
<feature type="transmembrane region" description="Helical" evidence="7">
    <location>
        <begin position="33"/>
        <end position="54"/>
    </location>
</feature>
<keyword evidence="4 7" id="KW-1133">Transmembrane helix</keyword>
<accession>A0ABQ2VCV2</accession>
<evidence type="ECO:0000256" key="2">
    <source>
        <dbReference type="ARBA" id="ARBA00022475"/>
    </source>
</evidence>
<feature type="region of interest" description="Disordered" evidence="6">
    <location>
        <begin position="422"/>
        <end position="456"/>
    </location>
</feature>
<feature type="transmembrane region" description="Helical" evidence="7">
    <location>
        <begin position="157"/>
        <end position="180"/>
    </location>
</feature>
<comment type="caution">
    <text evidence="9">The sequence shown here is derived from an EMBL/GenBank/DDBJ whole genome shotgun (WGS) entry which is preliminary data.</text>
</comment>
<evidence type="ECO:0000313" key="9">
    <source>
        <dbReference type="EMBL" id="GGU80375.1"/>
    </source>
</evidence>
<dbReference type="EMBL" id="BMRP01000020">
    <property type="protein sequence ID" value="GGU80375.1"/>
    <property type="molecule type" value="Genomic_DNA"/>
</dbReference>
<feature type="transmembrane region" description="Helical" evidence="7">
    <location>
        <begin position="186"/>
        <end position="205"/>
    </location>
</feature>
<sequence length="456" mass="44721">MDTPQQHQLPAPPPSLPGSPATDPAGRSHWGRLVATVLVSVAAVTPGLMAPALAAPVQQALHLSGTAFGAAVTCFFAATALGSFAARRIVPRLPVRAVLGAVGLLAAAVLAGLALAGHLWQLCLLLALAGFGNAFTQPVAARVIAADIAPGRHSFAGGLFGASLGAGPFLPGLLVTLVAAPYGWRPALWTAAGIALTSLAAAALARPPAVNSPSSAMSSGPGEAPRPAAVHSPRTTGRVVAAWSVAAALATIGSNVGSAYFIQIGTAAGFSAGTAGTLQMLASVLGIAIRLGSGRQADRAPHRIPRTVAAMMLTGTAGLALITAGTPLTFLAGALLAVAGGWGWTGLLLAATMRLLPGESARAGAAMQGGLFAGAAIGPLSFGALSGQFGIPATVGIAAAGPLLGALLLIAGIRALAADARPAERRPVPADQQPGIPADTAAADRTGDRTGGPAAR</sequence>
<feature type="domain" description="Major facilitator superfamily (MFS) profile" evidence="8">
    <location>
        <begin position="31"/>
        <end position="417"/>
    </location>
</feature>
<evidence type="ECO:0000256" key="4">
    <source>
        <dbReference type="ARBA" id="ARBA00022989"/>
    </source>
</evidence>
<dbReference type="Proteomes" id="UP000654471">
    <property type="component" value="Unassembled WGS sequence"/>
</dbReference>
<feature type="region of interest" description="Disordered" evidence="6">
    <location>
        <begin position="212"/>
        <end position="231"/>
    </location>
</feature>
<feature type="transmembrane region" description="Helical" evidence="7">
    <location>
        <begin position="363"/>
        <end position="385"/>
    </location>
</feature>
<evidence type="ECO:0000256" key="5">
    <source>
        <dbReference type="ARBA" id="ARBA00023136"/>
    </source>
</evidence>
<dbReference type="InterPro" id="IPR036259">
    <property type="entry name" value="MFS_trans_sf"/>
</dbReference>
<dbReference type="CDD" id="cd06174">
    <property type="entry name" value="MFS"/>
    <property type="match status" value="1"/>
</dbReference>
<evidence type="ECO:0000256" key="6">
    <source>
        <dbReference type="SAM" id="MobiDB-lite"/>
    </source>
</evidence>
<dbReference type="PROSITE" id="PS50850">
    <property type="entry name" value="MFS"/>
    <property type="match status" value="1"/>
</dbReference>
<keyword evidence="5 7" id="KW-0472">Membrane</keyword>
<dbReference type="Pfam" id="PF07690">
    <property type="entry name" value="MFS_1"/>
    <property type="match status" value="1"/>
</dbReference>
<feature type="transmembrane region" description="Helical" evidence="7">
    <location>
        <begin position="119"/>
        <end position="145"/>
    </location>
</feature>
<evidence type="ECO:0000259" key="8">
    <source>
        <dbReference type="PROSITE" id="PS50850"/>
    </source>
</evidence>
<dbReference type="PANTHER" id="PTHR43124:SF3">
    <property type="entry name" value="CHLORAMPHENICOL EFFLUX PUMP RV0191"/>
    <property type="match status" value="1"/>
</dbReference>
<proteinExistence type="predicted"/>
<feature type="transmembrane region" description="Helical" evidence="7">
    <location>
        <begin position="304"/>
        <end position="324"/>
    </location>
</feature>
<evidence type="ECO:0000256" key="3">
    <source>
        <dbReference type="ARBA" id="ARBA00022692"/>
    </source>
</evidence>
<dbReference type="InterPro" id="IPR011701">
    <property type="entry name" value="MFS"/>
</dbReference>
<evidence type="ECO:0000256" key="7">
    <source>
        <dbReference type="SAM" id="Phobius"/>
    </source>
</evidence>
<feature type="transmembrane region" description="Helical" evidence="7">
    <location>
        <begin position="93"/>
        <end position="113"/>
    </location>
</feature>
<feature type="transmembrane region" description="Helical" evidence="7">
    <location>
        <begin position="60"/>
        <end position="81"/>
    </location>
</feature>
<keyword evidence="3 7" id="KW-0812">Transmembrane</keyword>
<evidence type="ECO:0000256" key="1">
    <source>
        <dbReference type="ARBA" id="ARBA00004651"/>
    </source>
</evidence>
<feature type="region of interest" description="Disordered" evidence="6">
    <location>
        <begin position="1"/>
        <end position="26"/>
    </location>
</feature>
<feature type="transmembrane region" description="Helical" evidence="7">
    <location>
        <begin position="330"/>
        <end position="351"/>
    </location>
</feature>
<gene>
    <name evidence="9" type="ORF">GCM10010211_53190</name>
</gene>
<feature type="transmembrane region" description="Helical" evidence="7">
    <location>
        <begin position="240"/>
        <end position="262"/>
    </location>
</feature>
<protein>
    <recommendedName>
        <fullName evidence="8">Major facilitator superfamily (MFS) profile domain-containing protein</fullName>
    </recommendedName>
</protein>
<dbReference type="InterPro" id="IPR050189">
    <property type="entry name" value="MFS_Efflux_Transporters"/>
</dbReference>
<feature type="transmembrane region" description="Helical" evidence="7">
    <location>
        <begin position="391"/>
        <end position="417"/>
    </location>
</feature>
<reference evidence="10" key="1">
    <citation type="journal article" date="2019" name="Int. J. Syst. Evol. Microbiol.">
        <title>The Global Catalogue of Microorganisms (GCM) 10K type strain sequencing project: providing services to taxonomists for standard genome sequencing and annotation.</title>
        <authorList>
            <consortium name="The Broad Institute Genomics Platform"/>
            <consortium name="The Broad Institute Genome Sequencing Center for Infectious Disease"/>
            <person name="Wu L."/>
            <person name="Ma J."/>
        </authorList>
    </citation>
    <scope>NUCLEOTIDE SEQUENCE [LARGE SCALE GENOMIC DNA]</scope>
    <source>
        <strain evidence="10">JCM 3399</strain>
    </source>
</reference>
<organism evidence="9 10">
    <name type="scientific">Streptomyces albospinus</name>
    <dbReference type="NCBI Taxonomy" id="285515"/>
    <lineage>
        <taxon>Bacteria</taxon>
        <taxon>Bacillati</taxon>
        <taxon>Actinomycetota</taxon>
        <taxon>Actinomycetes</taxon>
        <taxon>Kitasatosporales</taxon>
        <taxon>Streptomycetaceae</taxon>
        <taxon>Streptomyces</taxon>
    </lineage>
</organism>
<dbReference type="SUPFAM" id="SSF103473">
    <property type="entry name" value="MFS general substrate transporter"/>
    <property type="match status" value="1"/>
</dbReference>
<feature type="transmembrane region" description="Helical" evidence="7">
    <location>
        <begin position="268"/>
        <end position="292"/>
    </location>
</feature>
<dbReference type="Gene3D" id="1.20.1250.20">
    <property type="entry name" value="MFS general substrate transporter like domains"/>
    <property type="match status" value="2"/>
</dbReference>
<dbReference type="PANTHER" id="PTHR43124">
    <property type="entry name" value="PURINE EFFLUX PUMP PBUE"/>
    <property type="match status" value="1"/>
</dbReference>
<evidence type="ECO:0000313" key="10">
    <source>
        <dbReference type="Proteomes" id="UP000654471"/>
    </source>
</evidence>
<keyword evidence="2" id="KW-1003">Cell membrane</keyword>
<name>A0ABQ2VCV2_9ACTN</name>